<evidence type="ECO:0000256" key="4">
    <source>
        <dbReference type="ARBA" id="ARBA00023004"/>
    </source>
</evidence>
<comment type="caution">
    <text evidence="6">The sequence shown here is derived from an EMBL/GenBank/DDBJ whole genome shotgun (WGS) entry which is preliminary data.</text>
</comment>
<keyword evidence="2" id="KW-0963">Cytoplasm</keyword>
<protein>
    <submittedName>
        <fullName evidence="6">Hemerythrin HHE cation binding domain protein</fullName>
    </submittedName>
</protein>
<dbReference type="Gene3D" id="1.20.120.520">
    <property type="entry name" value="nmb1532 protein domain like"/>
    <property type="match status" value="1"/>
</dbReference>
<dbReference type="RefSeq" id="WP_060799918.1">
    <property type="nucleotide sequence ID" value="NZ_KQ957096.1"/>
</dbReference>
<name>A0A133PQL0_9FIRM</name>
<sequence>MLERNMTVEAAVMENPKVLKEIQKLGGEYDFIAMESLEDALKSLGEDYDLFIKKVEGQADFKDMDRVRKMSKEEIINYIVEEIHPQELATTEKIDEIFRGAIKKYYRERGEQLFVIYEVLLLIKAELVSHFSSEEEYEFKDAIAGKKVDFENLLAEHEKTIGLFERLKYLTRDYKMNAEEPEIKELNKLMGELDEDMRRHIYIENEILFKM</sequence>
<evidence type="ECO:0000256" key="3">
    <source>
        <dbReference type="ARBA" id="ARBA00022723"/>
    </source>
</evidence>
<accession>A0A133PQL0</accession>
<evidence type="ECO:0000256" key="1">
    <source>
        <dbReference type="ARBA" id="ARBA00004496"/>
    </source>
</evidence>
<dbReference type="InterPro" id="IPR012312">
    <property type="entry name" value="Hemerythrin-like"/>
</dbReference>
<dbReference type="Proteomes" id="UP000070174">
    <property type="component" value="Unassembled WGS sequence"/>
</dbReference>
<comment type="subcellular location">
    <subcellularLocation>
        <location evidence="1">Cytoplasm</location>
    </subcellularLocation>
</comment>
<organism evidence="6">
    <name type="scientific">Peptoniphilus harei</name>
    <dbReference type="NCBI Taxonomy" id="54005"/>
    <lineage>
        <taxon>Bacteria</taxon>
        <taxon>Bacillati</taxon>
        <taxon>Bacillota</taxon>
        <taxon>Tissierellia</taxon>
        <taxon>Tissierellales</taxon>
        <taxon>Peptoniphilaceae</taxon>
        <taxon>Peptoniphilus</taxon>
    </lineage>
</organism>
<evidence type="ECO:0000259" key="5">
    <source>
        <dbReference type="Pfam" id="PF01814"/>
    </source>
</evidence>
<feature type="domain" description="Hemerythrin-like" evidence="5">
    <location>
        <begin position="108"/>
        <end position="211"/>
    </location>
</feature>
<dbReference type="EMBL" id="LRQE01000022">
    <property type="protein sequence ID" value="KXA30921.1"/>
    <property type="molecule type" value="Genomic_DNA"/>
</dbReference>
<proteinExistence type="predicted"/>
<gene>
    <name evidence="6" type="ORF">HMPREF3229_00701</name>
</gene>
<dbReference type="PANTHER" id="PTHR36438">
    <property type="entry name" value="IRON-SULFUR CLUSTER REPAIR PROTEIN YTFE"/>
    <property type="match status" value="1"/>
</dbReference>
<keyword evidence="4" id="KW-0408">Iron</keyword>
<dbReference type="GO" id="GO:0005737">
    <property type="term" value="C:cytoplasm"/>
    <property type="evidence" value="ECO:0007669"/>
    <property type="project" value="UniProtKB-SubCell"/>
</dbReference>
<dbReference type="GO" id="GO:0046872">
    <property type="term" value="F:metal ion binding"/>
    <property type="evidence" value="ECO:0007669"/>
    <property type="project" value="UniProtKB-KW"/>
</dbReference>
<evidence type="ECO:0000256" key="2">
    <source>
        <dbReference type="ARBA" id="ARBA00022490"/>
    </source>
</evidence>
<dbReference type="AlphaFoldDB" id="A0A133PQL0"/>
<evidence type="ECO:0000313" key="6">
    <source>
        <dbReference type="EMBL" id="KXA30921.1"/>
    </source>
</evidence>
<dbReference type="PANTHER" id="PTHR36438:SF1">
    <property type="entry name" value="IRON-SULFUR CLUSTER REPAIR PROTEIN YTFE"/>
    <property type="match status" value="1"/>
</dbReference>
<keyword evidence="3" id="KW-0479">Metal-binding</keyword>
<evidence type="ECO:0000313" key="7">
    <source>
        <dbReference type="Proteomes" id="UP000070174"/>
    </source>
</evidence>
<reference evidence="6 7" key="1">
    <citation type="submission" date="2016-01" db="EMBL/GenBank/DDBJ databases">
        <authorList>
            <person name="Oliw E.H."/>
        </authorList>
    </citation>
    <scope>NUCLEOTIDE SEQUENCE [LARGE SCALE GENOMIC DNA]</scope>
    <source>
        <strain evidence="6 7">CMW7756A</strain>
    </source>
</reference>
<dbReference type="InterPro" id="IPR019903">
    <property type="entry name" value="RIC_family"/>
</dbReference>
<dbReference type="Pfam" id="PF01814">
    <property type="entry name" value="Hemerythrin"/>
    <property type="match status" value="1"/>
</dbReference>
<dbReference type="PATRIC" id="fig|54005.3.peg.689"/>